<protein>
    <submittedName>
        <fullName evidence="3">Ras-related protein Rab-4B-like isoform X2</fullName>
    </submittedName>
</protein>
<dbReference type="SUPFAM" id="SSF52540">
    <property type="entry name" value="P-loop containing nucleoside triphosphate hydrolases"/>
    <property type="match status" value="1"/>
</dbReference>
<dbReference type="Pfam" id="PF08477">
    <property type="entry name" value="Roc"/>
    <property type="match status" value="1"/>
</dbReference>
<sequence length="166" mass="18526">MSETYVKADSNHTIGVEFGSKIVNVGGKAVKLQIWDTAGQERFSRETYNALTNWLTDARTLASPNIVIILVGNKRDLEAEREVTFLEASRYAQENELMFLETSALTGGNVEETFLKCARSILTKIEQGELDPERMGSGIQYGDSSLRKVGRQPQTRPRPDCTTCFT</sequence>
<evidence type="ECO:0000256" key="1">
    <source>
        <dbReference type="SAM" id="MobiDB-lite"/>
    </source>
</evidence>
<dbReference type="InterPro" id="IPR050209">
    <property type="entry name" value="Rab_GTPases_membrane_traffic"/>
</dbReference>
<accession>A0ABM1ES32</accession>
<keyword evidence="2" id="KW-1185">Reference proteome</keyword>
<gene>
    <name evidence="3" type="primary">LOC106815089</name>
</gene>
<dbReference type="SMART" id="SM00173">
    <property type="entry name" value="RAS"/>
    <property type="match status" value="1"/>
</dbReference>
<dbReference type="InterPro" id="IPR027417">
    <property type="entry name" value="P-loop_NTPase"/>
</dbReference>
<dbReference type="PROSITE" id="PS51419">
    <property type="entry name" value="RAB"/>
    <property type="match status" value="1"/>
</dbReference>
<organism evidence="2 3">
    <name type="scientific">Priapulus caudatus</name>
    <name type="common">Priapulid worm</name>
    <dbReference type="NCBI Taxonomy" id="37621"/>
    <lineage>
        <taxon>Eukaryota</taxon>
        <taxon>Metazoa</taxon>
        <taxon>Ecdysozoa</taxon>
        <taxon>Scalidophora</taxon>
        <taxon>Priapulida</taxon>
        <taxon>Priapulimorpha</taxon>
        <taxon>Priapulimorphida</taxon>
        <taxon>Priapulidae</taxon>
        <taxon>Priapulus</taxon>
    </lineage>
</organism>
<dbReference type="SMART" id="SM00174">
    <property type="entry name" value="RHO"/>
    <property type="match status" value="1"/>
</dbReference>
<dbReference type="Proteomes" id="UP000695022">
    <property type="component" value="Unplaced"/>
</dbReference>
<dbReference type="PRINTS" id="PR00449">
    <property type="entry name" value="RASTRNSFRMNG"/>
</dbReference>
<feature type="region of interest" description="Disordered" evidence="1">
    <location>
        <begin position="141"/>
        <end position="166"/>
    </location>
</feature>
<proteinExistence type="predicted"/>
<reference evidence="3" key="1">
    <citation type="submission" date="2025-08" db="UniProtKB">
        <authorList>
            <consortium name="RefSeq"/>
        </authorList>
    </citation>
    <scope>IDENTIFICATION</scope>
</reference>
<dbReference type="GeneID" id="106815089"/>
<dbReference type="Pfam" id="PF00071">
    <property type="entry name" value="Ras"/>
    <property type="match status" value="1"/>
</dbReference>
<dbReference type="SMART" id="SM00175">
    <property type="entry name" value="RAB"/>
    <property type="match status" value="1"/>
</dbReference>
<evidence type="ECO:0000313" key="2">
    <source>
        <dbReference type="Proteomes" id="UP000695022"/>
    </source>
</evidence>
<name>A0ABM1ES32_PRICU</name>
<evidence type="ECO:0000313" key="3">
    <source>
        <dbReference type="RefSeq" id="XP_014675003.1"/>
    </source>
</evidence>
<dbReference type="PANTHER" id="PTHR47979">
    <property type="entry name" value="DRAB11-RELATED"/>
    <property type="match status" value="1"/>
</dbReference>
<dbReference type="Gene3D" id="3.40.50.300">
    <property type="entry name" value="P-loop containing nucleotide triphosphate hydrolases"/>
    <property type="match status" value="2"/>
</dbReference>
<dbReference type="InterPro" id="IPR001806">
    <property type="entry name" value="Small_GTPase"/>
</dbReference>
<dbReference type="RefSeq" id="XP_014675003.1">
    <property type="nucleotide sequence ID" value="XM_014819517.1"/>
</dbReference>